<evidence type="ECO:0000313" key="5">
    <source>
        <dbReference type="Proteomes" id="UP001623660"/>
    </source>
</evidence>
<organism evidence="4 5">
    <name type="scientific">Candidatus Clostridium eludens</name>
    <dbReference type="NCBI Taxonomy" id="3381663"/>
    <lineage>
        <taxon>Bacteria</taxon>
        <taxon>Bacillati</taxon>
        <taxon>Bacillota</taxon>
        <taxon>Clostridia</taxon>
        <taxon>Eubacteriales</taxon>
        <taxon>Clostridiaceae</taxon>
        <taxon>Clostridium</taxon>
    </lineage>
</organism>
<dbReference type="PRINTS" id="PR00040">
    <property type="entry name" value="HTHMERR"/>
</dbReference>
<feature type="domain" description="HTH merR-type" evidence="3">
    <location>
        <begin position="1"/>
        <end position="70"/>
    </location>
</feature>
<dbReference type="CDD" id="cd01109">
    <property type="entry name" value="HTH_YyaN"/>
    <property type="match status" value="1"/>
</dbReference>
<keyword evidence="2" id="KW-0175">Coiled coil</keyword>
<dbReference type="InterPro" id="IPR000551">
    <property type="entry name" value="MerR-type_HTH_dom"/>
</dbReference>
<comment type="caution">
    <text evidence="4">The sequence shown here is derived from an EMBL/GenBank/DDBJ whole genome shotgun (WGS) entry which is preliminary data.</text>
</comment>
<dbReference type="PROSITE" id="PS50937">
    <property type="entry name" value="HTH_MERR_2"/>
    <property type="match status" value="1"/>
</dbReference>
<dbReference type="Pfam" id="PF13411">
    <property type="entry name" value="MerR_1"/>
    <property type="match status" value="1"/>
</dbReference>
<sequence>MYTINEVAKICVLSPYTIRFYDKEGLLPFISRGKSGHREFSETDLDFVKLICCLKNTGMQIKKIKQYIDLCMQGPETVVLRKEIMRNHRKDILKQIDELKKNLNIVDLKIAFYNTDEGSRSFISKRNEKTEK</sequence>
<dbReference type="RefSeq" id="WP_406791982.1">
    <property type="nucleotide sequence ID" value="NZ_JBJHZX010000012.1"/>
</dbReference>
<dbReference type="EMBL" id="JBJHZX010000012">
    <property type="protein sequence ID" value="MFL0195865.1"/>
    <property type="molecule type" value="Genomic_DNA"/>
</dbReference>
<reference evidence="4 5" key="1">
    <citation type="submission" date="2024-11" db="EMBL/GenBank/DDBJ databases">
        <authorList>
            <person name="Heng Y.C."/>
            <person name="Lim A.C.H."/>
            <person name="Lee J.K.Y."/>
            <person name="Kittelmann S."/>
        </authorList>
    </citation>
    <scope>NUCLEOTIDE SEQUENCE [LARGE SCALE GENOMIC DNA]</scope>
    <source>
        <strain evidence="4 5">WILCCON 0269</strain>
    </source>
</reference>
<keyword evidence="1" id="KW-0238">DNA-binding</keyword>
<dbReference type="PANTHER" id="PTHR30204:SF82">
    <property type="entry name" value="TRANSCRIPTIONAL REGULATOR, MERR FAMILY"/>
    <property type="match status" value="1"/>
</dbReference>
<proteinExistence type="predicted"/>
<evidence type="ECO:0000256" key="2">
    <source>
        <dbReference type="SAM" id="Coils"/>
    </source>
</evidence>
<dbReference type="SMART" id="SM00422">
    <property type="entry name" value="HTH_MERR"/>
    <property type="match status" value="1"/>
</dbReference>
<accession>A0ABW8SIM4</accession>
<feature type="coiled-coil region" evidence="2">
    <location>
        <begin position="82"/>
        <end position="109"/>
    </location>
</feature>
<evidence type="ECO:0000256" key="1">
    <source>
        <dbReference type="ARBA" id="ARBA00023125"/>
    </source>
</evidence>
<dbReference type="SUPFAM" id="SSF46955">
    <property type="entry name" value="Putative DNA-binding domain"/>
    <property type="match status" value="1"/>
</dbReference>
<dbReference type="PANTHER" id="PTHR30204">
    <property type="entry name" value="REDOX-CYCLING DRUG-SENSING TRANSCRIPTIONAL ACTIVATOR SOXR"/>
    <property type="match status" value="1"/>
</dbReference>
<dbReference type="Proteomes" id="UP001623660">
    <property type="component" value="Unassembled WGS sequence"/>
</dbReference>
<protein>
    <submittedName>
        <fullName evidence="4">MerR family transcriptional regulator</fullName>
    </submittedName>
</protein>
<dbReference type="InterPro" id="IPR009061">
    <property type="entry name" value="DNA-bd_dom_put_sf"/>
</dbReference>
<evidence type="ECO:0000313" key="4">
    <source>
        <dbReference type="EMBL" id="MFL0195865.1"/>
    </source>
</evidence>
<dbReference type="Gene3D" id="1.10.1660.10">
    <property type="match status" value="1"/>
</dbReference>
<keyword evidence="5" id="KW-1185">Reference proteome</keyword>
<gene>
    <name evidence="4" type="ORF">ACJDU8_09860</name>
</gene>
<dbReference type="InterPro" id="IPR047057">
    <property type="entry name" value="MerR_fam"/>
</dbReference>
<name>A0ABW8SIM4_9CLOT</name>
<evidence type="ECO:0000259" key="3">
    <source>
        <dbReference type="PROSITE" id="PS50937"/>
    </source>
</evidence>